<organism evidence="3 4">
    <name type="scientific">Antricoccus suffuscus</name>
    <dbReference type="NCBI Taxonomy" id="1629062"/>
    <lineage>
        <taxon>Bacteria</taxon>
        <taxon>Bacillati</taxon>
        <taxon>Actinomycetota</taxon>
        <taxon>Actinomycetes</taxon>
        <taxon>Geodermatophilales</taxon>
        <taxon>Antricoccaceae</taxon>
        <taxon>Antricoccus</taxon>
    </lineage>
</organism>
<dbReference type="InterPro" id="IPR013815">
    <property type="entry name" value="ATP_grasp_subdomain_1"/>
</dbReference>
<dbReference type="AlphaFoldDB" id="A0A2T0ZXT5"/>
<dbReference type="InterPro" id="IPR011761">
    <property type="entry name" value="ATP-grasp"/>
</dbReference>
<evidence type="ECO:0000256" key="1">
    <source>
        <dbReference type="PROSITE-ProRule" id="PRU00409"/>
    </source>
</evidence>
<evidence type="ECO:0000259" key="2">
    <source>
        <dbReference type="PROSITE" id="PS50975"/>
    </source>
</evidence>
<evidence type="ECO:0000313" key="3">
    <source>
        <dbReference type="EMBL" id="PRZ41165.1"/>
    </source>
</evidence>
<proteinExistence type="predicted"/>
<sequence>MKVLLSEGSSLTAREHLTVLGRAGVKADVLSSISHPLCEFSRWTGTVHRVPSPSADPLGYLAAAGRLTETGGYDALLPTHEQAWLFAVGRKLLPTGIPLAVAPAMAFDRVQGKLAFCRLLDELDLPQPGWTEVAGVADVAGLGFPCWLKSDFSTAGRGVRLVHDNNTATAALAELARPVLAQLPAPGNYAQVGALFDRGRLVAVHTSEKTGDGAGGSAAARLSVDHPEVRAHVARVGAHLRWHGGMTFDYFHVDGRPQYIECNPRTVEPGNAAASGVDLPMLTIALGSGAPMASTVAIGRAGVRTQSALALMLGAAERTGRRHASVATLLKALTGRGYPDKEVLTPLRKDPKSALPLAIAAITVLRGPASVRALAAKVVAAYSVTPSAIDIVRSRVDQGV</sequence>
<feature type="domain" description="ATP-grasp" evidence="2">
    <location>
        <begin position="117"/>
        <end position="288"/>
    </location>
</feature>
<protein>
    <recommendedName>
        <fullName evidence="2">ATP-grasp domain-containing protein</fullName>
    </recommendedName>
</protein>
<dbReference type="OrthoDB" id="9801162at2"/>
<dbReference type="PROSITE" id="PS50975">
    <property type="entry name" value="ATP_GRASP"/>
    <property type="match status" value="1"/>
</dbReference>
<accession>A0A2T0ZXT5</accession>
<name>A0A2T0ZXT5_9ACTN</name>
<gene>
    <name evidence="3" type="ORF">CLV47_11141</name>
</gene>
<dbReference type="GO" id="GO:0005524">
    <property type="term" value="F:ATP binding"/>
    <property type="evidence" value="ECO:0007669"/>
    <property type="project" value="UniProtKB-UniRule"/>
</dbReference>
<comment type="caution">
    <text evidence="3">The sequence shown here is derived from an EMBL/GenBank/DDBJ whole genome shotgun (WGS) entry which is preliminary data.</text>
</comment>
<keyword evidence="1" id="KW-0547">Nucleotide-binding</keyword>
<dbReference type="Gene3D" id="3.30.1490.20">
    <property type="entry name" value="ATP-grasp fold, A domain"/>
    <property type="match status" value="1"/>
</dbReference>
<dbReference type="Gene3D" id="3.30.470.20">
    <property type="entry name" value="ATP-grasp fold, B domain"/>
    <property type="match status" value="1"/>
</dbReference>
<dbReference type="EMBL" id="PVUE01000011">
    <property type="protein sequence ID" value="PRZ41165.1"/>
    <property type="molecule type" value="Genomic_DNA"/>
</dbReference>
<dbReference type="RefSeq" id="WP_106349546.1">
    <property type="nucleotide sequence ID" value="NZ_PVUE01000011.1"/>
</dbReference>
<dbReference type="GO" id="GO:0046872">
    <property type="term" value="F:metal ion binding"/>
    <property type="evidence" value="ECO:0007669"/>
    <property type="project" value="InterPro"/>
</dbReference>
<keyword evidence="4" id="KW-1185">Reference proteome</keyword>
<dbReference type="SUPFAM" id="SSF56059">
    <property type="entry name" value="Glutathione synthetase ATP-binding domain-like"/>
    <property type="match status" value="1"/>
</dbReference>
<dbReference type="Proteomes" id="UP000237752">
    <property type="component" value="Unassembled WGS sequence"/>
</dbReference>
<evidence type="ECO:0000313" key="4">
    <source>
        <dbReference type="Proteomes" id="UP000237752"/>
    </source>
</evidence>
<keyword evidence="1" id="KW-0067">ATP-binding</keyword>
<reference evidence="3 4" key="1">
    <citation type="submission" date="2018-03" db="EMBL/GenBank/DDBJ databases">
        <title>Genomic Encyclopedia of Archaeal and Bacterial Type Strains, Phase II (KMG-II): from individual species to whole genera.</title>
        <authorList>
            <person name="Goeker M."/>
        </authorList>
    </citation>
    <scope>NUCLEOTIDE SEQUENCE [LARGE SCALE GENOMIC DNA]</scope>
    <source>
        <strain evidence="3 4">DSM 100065</strain>
    </source>
</reference>